<evidence type="ECO:0000313" key="2">
    <source>
        <dbReference type="EMBL" id="JAP61723.1"/>
    </source>
</evidence>
<dbReference type="EMBL" id="GEEE01001502">
    <property type="protein sequence ID" value="JAP61723.1"/>
    <property type="molecule type" value="Transcribed_RNA"/>
</dbReference>
<evidence type="ECO:0000256" key="1">
    <source>
        <dbReference type="SAM" id="MobiDB-lite"/>
    </source>
</evidence>
<feature type="non-terminal residue" evidence="2">
    <location>
        <position position="104"/>
    </location>
</feature>
<name>A0A0V0J7M0_SCHSO</name>
<feature type="region of interest" description="Disordered" evidence="1">
    <location>
        <begin position="26"/>
        <end position="58"/>
    </location>
</feature>
<reference evidence="2" key="1">
    <citation type="submission" date="2016-01" db="EMBL/GenBank/DDBJ databases">
        <title>Reference transcriptome for the parasite Schistocephalus solidus: insights into the molecular evolution of parasitism.</title>
        <authorList>
            <person name="Hebert F.O."/>
            <person name="Grambauer S."/>
            <person name="Barber I."/>
            <person name="Landry C.R."/>
            <person name="Aubin-Horth N."/>
        </authorList>
    </citation>
    <scope>NUCLEOTIDE SEQUENCE</scope>
</reference>
<proteinExistence type="predicted"/>
<protein>
    <submittedName>
        <fullName evidence="2">Uncharacterized protein</fullName>
    </submittedName>
</protein>
<feature type="compositionally biased region" description="Basic and acidic residues" evidence="1">
    <location>
        <begin position="26"/>
        <end position="48"/>
    </location>
</feature>
<dbReference type="AlphaFoldDB" id="A0A0V0J7M0"/>
<gene>
    <name evidence="2" type="ORF">TR93874</name>
</gene>
<sequence>MSYESCRQGESSSLVGMVKYVGVERDREREMERGERGREGGREREYDFSHTPVDDSITGNITLTTSEYCQQRRKRLEWPLLASISLSYPTPGGASPENRIRDPL</sequence>
<accession>A0A0V0J7M0</accession>
<organism evidence="2">
    <name type="scientific">Schistocephalus solidus</name>
    <name type="common">Tapeworm</name>
    <dbReference type="NCBI Taxonomy" id="70667"/>
    <lineage>
        <taxon>Eukaryota</taxon>
        <taxon>Metazoa</taxon>
        <taxon>Spiralia</taxon>
        <taxon>Lophotrochozoa</taxon>
        <taxon>Platyhelminthes</taxon>
        <taxon>Cestoda</taxon>
        <taxon>Eucestoda</taxon>
        <taxon>Diphyllobothriidea</taxon>
        <taxon>Diphyllobothriidae</taxon>
        <taxon>Schistocephalus</taxon>
    </lineage>
</organism>